<accession>A0A829YI46</accession>
<dbReference type="EMBL" id="BLJN01000004">
    <property type="protein sequence ID" value="GFE82501.1"/>
    <property type="molecule type" value="Genomic_DNA"/>
</dbReference>
<name>A0A829YI46_9GAMM</name>
<gene>
    <name evidence="1" type="ORF">GCM10011487_45010</name>
</gene>
<protein>
    <submittedName>
        <fullName evidence="1">Uncharacterized protein</fullName>
    </submittedName>
</protein>
<proteinExistence type="predicted"/>
<reference evidence="2" key="1">
    <citation type="submission" date="2020-01" db="EMBL/GenBank/DDBJ databases">
        <title>'Steroidobacter agaridevorans' sp. nov., agar-degrading bacteria isolated from rhizosphere soils.</title>
        <authorList>
            <person name="Ikenaga M."/>
            <person name="Kataoka M."/>
            <person name="Murouchi A."/>
            <person name="Katsuragi S."/>
            <person name="Sakai M."/>
        </authorList>
    </citation>
    <scope>NUCLEOTIDE SEQUENCE [LARGE SCALE GENOMIC DNA]</scope>
    <source>
        <strain evidence="2">YU21-B</strain>
    </source>
</reference>
<evidence type="ECO:0000313" key="1">
    <source>
        <dbReference type="EMBL" id="GFE82501.1"/>
    </source>
</evidence>
<comment type="caution">
    <text evidence="1">The sequence shown here is derived from an EMBL/GenBank/DDBJ whole genome shotgun (WGS) entry which is preliminary data.</text>
</comment>
<organism evidence="1 2">
    <name type="scientific">Steroidobacter agaridevorans</name>
    <dbReference type="NCBI Taxonomy" id="2695856"/>
    <lineage>
        <taxon>Bacteria</taxon>
        <taxon>Pseudomonadati</taxon>
        <taxon>Pseudomonadota</taxon>
        <taxon>Gammaproteobacteria</taxon>
        <taxon>Steroidobacterales</taxon>
        <taxon>Steroidobacteraceae</taxon>
        <taxon>Steroidobacter</taxon>
    </lineage>
</organism>
<evidence type="ECO:0000313" key="2">
    <source>
        <dbReference type="Proteomes" id="UP000445000"/>
    </source>
</evidence>
<sequence length="130" mass="14845">MVLARYPDRQVNISAKDVSLTDAYWIMSYFVLRKDMKRETVHDPRRPVQARPLDSCRVEAVAEEFHAVGEDQFHVECRSAKRRLKRLRSDGTTRYQQVPLPECATTDNPACVYGPALSVNEFRAASSDGK</sequence>
<keyword evidence="2" id="KW-1185">Reference proteome</keyword>
<dbReference type="AlphaFoldDB" id="A0A829YI46"/>
<dbReference type="Proteomes" id="UP000445000">
    <property type="component" value="Unassembled WGS sequence"/>
</dbReference>